<evidence type="ECO:0000256" key="10">
    <source>
        <dbReference type="PROSITE-ProRule" id="PRU00322"/>
    </source>
</evidence>
<dbReference type="InterPro" id="IPR044066">
    <property type="entry name" value="TRIAD_supradom"/>
</dbReference>
<evidence type="ECO:0000256" key="11">
    <source>
        <dbReference type="SAM" id="MobiDB-lite"/>
    </source>
</evidence>
<evidence type="ECO:0000256" key="1">
    <source>
        <dbReference type="ARBA" id="ARBA00001798"/>
    </source>
</evidence>
<protein>
    <recommendedName>
        <fullName evidence="3">RanBP-type and C3HC4-type zinc finger-containing protein 1</fullName>
        <ecNumber evidence="2">2.3.2.31</ecNumber>
    </recommendedName>
</protein>
<dbReference type="InterPro" id="IPR013083">
    <property type="entry name" value="Znf_RING/FYVE/PHD"/>
</dbReference>
<dbReference type="GO" id="GO:0008270">
    <property type="term" value="F:zinc ion binding"/>
    <property type="evidence" value="ECO:0007669"/>
    <property type="project" value="UniProtKB-KW"/>
</dbReference>
<dbReference type="InterPro" id="IPR017907">
    <property type="entry name" value="Znf_RING_CS"/>
</dbReference>
<dbReference type="Pfam" id="PF00641">
    <property type="entry name" value="Zn_ribbon_RanBP"/>
    <property type="match status" value="1"/>
</dbReference>
<evidence type="ECO:0000256" key="5">
    <source>
        <dbReference type="ARBA" id="ARBA00022723"/>
    </source>
</evidence>
<feature type="domain" description="RanBP2-type" evidence="14">
    <location>
        <begin position="511"/>
        <end position="540"/>
    </location>
</feature>
<dbReference type="GO" id="GO:0016567">
    <property type="term" value="P:protein ubiquitination"/>
    <property type="evidence" value="ECO:0007669"/>
    <property type="project" value="InterPro"/>
</dbReference>
<dbReference type="EC" id="2.3.2.31" evidence="2"/>
<dbReference type="FunFam" id="3.30.40.10:FF:000019">
    <property type="entry name" value="RBR-type E3 ubiquitin transferase"/>
    <property type="match status" value="1"/>
</dbReference>
<dbReference type="PROSITE" id="PS00518">
    <property type="entry name" value="ZF_RING_1"/>
    <property type="match status" value="1"/>
</dbReference>
<gene>
    <name evidence="16" type="ORF">BSTOLATCC_MIC5492</name>
</gene>
<dbReference type="GO" id="GO:0003676">
    <property type="term" value="F:nucleic acid binding"/>
    <property type="evidence" value="ECO:0007669"/>
    <property type="project" value="InterPro"/>
</dbReference>
<evidence type="ECO:0000259" key="12">
    <source>
        <dbReference type="PROSITE" id="PS50089"/>
    </source>
</evidence>
<dbReference type="PROSITE" id="PS51873">
    <property type="entry name" value="TRIAD"/>
    <property type="match status" value="1"/>
</dbReference>
<keyword evidence="6" id="KW-0677">Repeat</keyword>
<evidence type="ECO:0000256" key="9">
    <source>
        <dbReference type="ARBA" id="ARBA00022833"/>
    </source>
</evidence>
<dbReference type="InterPro" id="IPR001876">
    <property type="entry name" value="Znf_RanBP2"/>
</dbReference>
<evidence type="ECO:0000256" key="7">
    <source>
        <dbReference type="ARBA" id="ARBA00022771"/>
    </source>
</evidence>
<dbReference type="SMART" id="SM00547">
    <property type="entry name" value="ZnF_RBZ"/>
    <property type="match status" value="1"/>
</dbReference>
<dbReference type="CDD" id="cd20346">
    <property type="entry name" value="BRcat_RBR_ANKIB1"/>
    <property type="match status" value="1"/>
</dbReference>
<dbReference type="EMBL" id="CAJZBQ010000005">
    <property type="protein sequence ID" value="CAG9312250.1"/>
    <property type="molecule type" value="Genomic_DNA"/>
</dbReference>
<dbReference type="Pfam" id="PF22191">
    <property type="entry name" value="IBR_1"/>
    <property type="match status" value="1"/>
</dbReference>
<dbReference type="SUPFAM" id="SSF57850">
    <property type="entry name" value="RING/U-box"/>
    <property type="match status" value="3"/>
</dbReference>
<accession>A0AAU9IRW6</accession>
<dbReference type="InterPro" id="IPR031127">
    <property type="entry name" value="E3_UB_ligase_RBR"/>
</dbReference>
<feature type="domain" description="RING-type" evidence="15">
    <location>
        <begin position="104"/>
        <end position="316"/>
    </location>
</feature>
<feature type="domain" description="RING-type" evidence="12">
    <location>
        <begin position="108"/>
        <end position="156"/>
    </location>
</feature>
<keyword evidence="17" id="KW-1185">Reference proteome</keyword>
<evidence type="ECO:0000259" key="13">
    <source>
        <dbReference type="PROSITE" id="PS50158"/>
    </source>
</evidence>
<sequence>MSSDEDEWGWDEEEEENDWYASEEVPDLSRGVSYILMSEKDIAERQMQAIAKVSDLLGFTNSQAAALLMKYDWNPQLVCQRITDSRFDDIAILDRKTSFRKSNESQTCMVCCQRVKGFDMRGLDCGHMFCKRCYTGYLTEKLNEGVASVFATCPMDGCKMIVPEELFQDLLPSQLFQRYKRFLLRSFVDNRQTVKWCPAPGCQYAVEYPKMRTKDIVCKCGYSWCFKCGKEAHRPLDCEKLNKWNERNSGIGLSGEDDWLVANTKQCPSCKVRIQKNQGCMHMTCKCGYQFCWLCGGNWTEHGEATGGYYKCNKFEAKQKRGELSAEERKRALAAQSTQRYEHYFNRFMEHKSSIRFAKEKKAKMLASVDAMKQILSGYSSDFNFIGEICDLIISSRSSLCYSYPLGFFLTSPSKLRFFEFVQAELENSLDKLDEFTDKNLDGYVIDTESGFRLDQAFFNYRSDALRLAGVVREHISKCLTEMENGFPDVLGTDEHGKTEEDLIFLLEDESLSHWICSSCTYANEKGKTVCDICQTARPTLRN</sequence>
<dbReference type="PROSITE" id="PS50089">
    <property type="entry name" value="ZF_RING_2"/>
    <property type="match status" value="1"/>
</dbReference>
<dbReference type="Pfam" id="PF01485">
    <property type="entry name" value="IBR"/>
    <property type="match status" value="1"/>
</dbReference>
<evidence type="ECO:0000313" key="16">
    <source>
        <dbReference type="EMBL" id="CAG9312250.1"/>
    </source>
</evidence>
<evidence type="ECO:0000256" key="4">
    <source>
        <dbReference type="ARBA" id="ARBA00022679"/>
    </source>
</evidence>
<keyword evidence="5" id="KW-0479">Metal-binding</keyword>
<dbReference type="GO" id="GO:0061630">
    <property type="term" value="F:ubiquitin protein ligase activity"/>
    <property type="evidence" value="ECO:0007669"/>
    <property type="project" value="UniProtKB-EC"/>
</dbReference>
<keyword evidence="8" id="KW-0833">Ubl conjugation pathway</keyword>
<keyword evidence="9" id="KW-0862">Zinc</keyword>
<dbReference type="InterPro" id="IPR001841">
    <property type="entry name" value="Znf_RING"/>
</dbReference>
<dbReference type="PROSITE" id="PS50158">
    <property type="entry name" value="ZF_CCHC"/>
    <property type="match status" value="1"/>
</dbReference>
<keyword evidence="7 10" id="KW-0863">Zinc-finger</keyword>
<dbReference type="PROSITE" id="PS50199">
    <property type="entry name" value="ZF_RANBP2_2"/>
    <property type="match status" value="1"/>
</dbReference>
<feature type="compositionally biased region" description="Acidic residues" evidence="11">
    <location>
        <begin position="1"/>
        <end position="18"/>
    </location>
</feature>
<dbReference type="PROSITE" id="PS01358">
    <property type="entry name" value="ZF_RANBP2_1"/>
    <property type="match status" value="1"/>
</dbReference>
<dbReference type="Gene3D" id="4.10.1060.10">
    <property type="entry name" value="Zinc finger, RanBP2-type"/>
    <property type="match status" value="1"/>
</dbReference>
<dbReference type="InterPro" id="IPR036443">
    <property type="entry name" value="Znf_RanBP2_sf"/>
</dbReference>
<dbReference type="Gene3D" id="1.20.120.1750">
    <property type="match status" value="1"/>
</dbReference>
<dbReference type="SMART" id="SM00184">
    <property type="entry name" value="RING"/>
    <property type="match status" value="2"/>
</dbReference>
<evidence type="ECO:0000313" key="17">
    <source>
        <dbReference type="Proteomes" id="UP001162131"/>
    </source>
</evidence>
<name>A0AAU9IRW6_9CILI</name>
<evidence type="ECO:0000256" key="6">
    <source>
        <dbReference type="ARBA" id="ARBA00022737"/>
    </source>
</evidence>
<dbReference type="InterPro" id="IPR001878">
    <property type="entry name" value="Znf_CCHC"/>
</dbReference>
<comment type="caution">
    <text evidence="16">The sequence shown here is derived from an EMBL/GenBank/DDBJ whole genome shotgun (WGS) entry which is preliminary data.</text>
</comment>
<comment type="catalytic activity">
    <reaction evidence="1">
        <text>[E2 ubiquitin-conjugating enzyme]-S-ubiquitinyl-L-cysteine + [acceptor protein]-L-lysine = [E2 ubiquitin-conjugating enzyme]-L-cysteine + [acceptor protein]-N(6)-ubiquitinyl-L-lysine.</text>
        <dbReference type="EC" id="2.3.2.31"/>
    </reaction>
</comment>
<evidence type="ECO:0000256" key="2">
    <source>
        <dbReference type="ARBA" id="ARBA00012251"/>
    </source>
</evidence>
<reference evidence="16" key="1">
    <citation type="submission" date="2021-09" db="EMBL/GenBank/DDBJ databases">
        <authorList>
            <consortium name="AG Swart"/>
            <person name="Singh M."/>
            <person name="Singh A."/>
            <person name="Seah K."/>
            <person name="Emmerich C."/>
        </authorList>
    </citation>
    <scope>NUCLEOTIDE SEQUENCE</scope>
    <source>
        <strain evidence="16">ATCC30299</strain>
    </source>
</reference>
<evidence type="ECO:0000256" key="8">
    <source>
        <dbReference type="ARBA" id="ARBA00022786"/>
    </source>
</evidence>
<feature type="domain" description="CCHC-type" evidence="13">
    <location>
        <begin position="225"/>
        <end position="240"/>
    </location>
</feature>
<dbReference type="PANTHER" id="PTHR11685">
    <property type="entry name" value="RBR FAMILY RING FINGER AND IBR DOMAIN-CONTAINING"/>
    <property type="match status" value="1"/>
</dbReference>
<feature type="region of interest" description="Disordered" evidence="11">
    <location>
        <begin position="1"/>
        <end position="22"/>
    </location>
</feature>
<keyword evidence="4" id="KW-0808">Transferase</keyword>
<dbReference type="Proteomes" id="UP001162131">
    <property type="component" value="Unassembled WGS sequence"/>
</dbReference>
<organism evidence="16 17">
    <name type="scientific">Blepharisma stoltei</name>
    <dbReference type="NCBI Taxonomy" id="1481888"/>
    <lineage>
        <taxon>Eukaryota</taxon>
        <taxon>Sar</taxon>
        <taxon>Alveolata</taxon>
        <taxon>Ciliophora</taxon>
        <taxon>Postciliodesmatophora</taxon>
        <taxon>Heterotrichea</taxon>
        <taxon>Heterotrichida</taxon>
        <taxon>Blepharismidae</taxon>
        <taxon>Blepharisma</taxon>
    </lineage>
</organism>
<evidence type="ECO:0000259" key="15">
    <source>
        <dbReference type="PROSITE" id="PS51873"/>
    </source>
</evidence>
<dbReference type="Gene3D" id="3.30.40.10">
    <property type="entry name" value="Zinc/RING finger domain, C3HC4 (zinc finger)"/>
    <property type="match status" value="1"/>
</dbReference>
<proteinExistence type="predicted"/>
<dbReference type="SUPFAM" id="SSF90209">
    <property type="entry name" value="Ran binding protein zinc finger-like"/>
    <property type="match status" value="1"/>
</dbReference>
<dbReference type="SMART" id="SM00647">
    <property type="entry name" value="IBR"/>
    <property type="match status" value="2"/>
</dbReference>
<evidence type="ECO:0000259" key="14">
    <source>
        <dbReference type="PROSITE" id="PS50199"/>
    </source>
</evidence>
<evidence type="ECO:0000256" key="3">
    <source>
        <dbReference type="ARBA" id="ARBA00017887"/>
    </source>
</evidence>
<dbReference type="AlphaFoldDB" id="A0AAU9IRW6"/>
<dbReference type="InterPro" id="IPR002867">
    <property type="entry name" value="IBR_dom"/>
</dbReference>